<evidence type="ECO:0000313" key="2">
    <source>
        <dbReference type="EMBL" id="CAB4957498.1"/>
    </source>
</evidence>
<gene>
    <name evidence="1" type="ORF">UFOPK3573_00593</name>
    <name evidence="2" type="ORF">UFOPK3879_00365</name>
</gene>
<evidence type="ECO:0000313" key="1">
    <source>
        <dbReference type="EMBL" id="CAB4899981.1"/>
    </source>
</evidence>
<protein>
    <submittedName>
        <fullName evidence="1">Unannotated protein</fullName>
    </submittedName>
</protein>
<sequence>MPEALSLDSNLLGATSCDGTARVDIHSVCAVMLAICPCMTYLFVMTKQSDETSSGLSNTQNPITQDHLKCRWCRSPLPASSGAGRPREFCSQACRQWDWVARQRATELALSEDELVITRAERDKLRDQIFVLRCAVQDVEQDLDPSIDPTTRDYKAALSWLLDAARPLVQDKSQP</sequence>
<dbReference type="EMBL" id="CAFBNR010000011">
    <property type="protein sequence ID" value="CAB4957498.1"/>
    <property type="molecule type" value="Genomic_DNA"/>
</dbReference>
<accession>A0A6J7FWN1</accession>
<proteinExistence type="predicted"/>
<dbReference type="EMBL" id="CAFBMJ010000032">
    <property type="protein sequence ID" value="CAB4899981.1"/>
    <property type="molecule type" value="Genomic_DNA"/>
</dbReference>
<dbReference type="AlphaFoldDB" id="A0A6J7FWN1"/>
<organism evidence="1">
    <name type="scientific">freshwater metagenome</name>
    <dbReference type="NCBI Taxonomy" id="449393"/>
    <lineage>
        <taxon>unclassified sequences</taxon>
        <taxon>metagenomes</taxon>
        <taxon>ecological metagenomes</taxon>
    </lineage>
</organism>
<reference evidence="1" key="1">
    <citation type="submission" date="2020-05" db="EMBL/GenBank/DDBJ databases">
        <authorList>
            <person name="Chiriac C."/>
            <person name="Salcher M."/>
            <person name="Ghai R."/>
            <person name="Kavagutti S V."/>
        </authorList>
    </citation>
    <scope>NUCLEOTIDE SEQUENCE</scope>
</reference>
<name>A0A6J7FWN1_9ZZZZ</name>